<dbReference type="OrthoDB" id="448946at2759"/>
<organism evidence="1 2">
    <name type="scientific">Stentor coeruleus</name>
    <dbReference type="NCBI Taxonomy" id="5963"/>
    <lineage>
        <taxon>Eukaryota</taxon>
        <taxon>Sar</taxon>
        <taxon>Alveolata</taxon>
        <taxon>Ciliophora</taxon>
        <taxon>Postciliodesmatophora</taxon>
        <taxon>Heterotrichea</taxon>
        <taxon>Heterotrichida</taxon>
        <taxon>Stentoridae</taxon>
        <taxon>Stentor</taxon>
    </lineage>
</organism>
<dbReference type="SUPFAM" id="SSF47336">
    <property type="entry name" value="ACP-like"/>
    <property type="match status" value="1"/>
</dbReference>
<dbReference type="Gene3D" id="1.10.1200.10">
    <property type="entry name" value="ACP-like"/>
    <property type="match status" value="1"/>
</dbReference>
<sequence>MIGRIARLRCLARSYGWEDPTERNTKNWWHYDESTLTFDETPEERGYQLSAHEHEINEKWKSVPRIYWQPDIDEYGLNPTKIINAELRDNHFGDYNPQNETLPSSEIKTRIFHILRHFEKVDLRKVDWKANLLTGMKLDEFERVAFLTSVEHEFSTIFEDNVFDNMKTLEDVVKYLATDRYVV</sequence>
<dbReference type="Proteomes" id="UP000187209">
    <property type="component" value="Unassembled WGS sequence"/>
</dbReference>
<dbReference type="AlphaFoldDB" id="A0A1R2BE99"/>
<dbReference type="InterPro" id="IPR036736">
    <property type="entry name" value="ACP-like_sf"/>
</dbReference>
<name>A0A1R2BE99_9CILI</name>
<evidence type="ECO:0008006" key="3">
    <source>
        <dbReference type="Google" id="ProtNLM"/>
    </source>
</evidence>
<protein>
    <recommendedName>
        <fullName evidence="3">Carrier domain-containing protein</fullName>
    </recommendedName>
</protein>
<comment type="caution">
    <text evidence="1">The sequence shown here is derived from an EMBL/GenBank/DDBJ whole genome shotgun (WGS) entry which is preliminary data.</text>
</comment>
<evidence type="ECO:0000313" key="1">
    <source>
        <dbReference type="EMBL" id="OMJ75076.1"/>
    </source>
</evidence>
<proteinExistence type="predicted"/>
<dbReference type="EMBL" id="MPUH01000711">
    <property type="protein sequence ID" value="OMJ75076.1"/>
    <property type="molecule type" value="Genomic_DNA"/>
</dbReference>
<evidence type="ECO:0000313" key="2">
    <source>
        <dbReference type="Proteomes" id="UP000187209"/>
    </source>
</evidence>
<accession>A0A1R2BE99</accession>
<keyword evidence="2" id="KW-1185">Reference proteome</keyword>
<gene>
    <name evidence="1" type="ORF">SteCoe_25852</name>
</gene>
<reference evidence="1 2" key="1">
    <citation type="submission" date="2016-11" db="EMBL/GenBank/DDBJ databases">
        <title>The macronuclear genome of Stentor coeruleus: a giant cell with tiny introns.</title>
        <authorList>
            <person name="Slabodnick M."/>
            <person name="Ruby J.G."/>
            <person name="Reiff S.B."/>
            <person name="Swart E.C."/>
            <person name="Gosai S."/>
            <person name="Prabakaran S."/>
            <person name="Witkowska E."/>
            <person name="Larue G.E."/>
            <person name="Fisher S."/>
            <person name="Freeman R.M."/>
            <person name="Gunawardena J."/>
            <person name="Chu W."/>
            <person name="Stover N.A."/>
            <person name="Gregory B.D."/>
            <person name="Nowacki M."/>
            <person name="Derisi J."/>
            <person name="Roy S.W."/>
            <person name="Marshall W.F."/>
            <person name="Sood P."/>
        </authorList>
    </citation>
    <scope>NUCLEOTIDE SEQUENCE [LARGE SCALE GENOMIC DNA]</scope>
    <source>
        <strain evidence="1">WM001</strain>
    </source>
</reference>